<name>A0A381NBA6_9ZZZZ</name>
<dbReference type="PANTHER" id="PTHR21240">
    <property type="entry name" value="2-AMINO-3-CARBOXYLMUCONATE-6-SEMIALDEHYDE DECARBOXYLASE"/>
    <property type="match status" value="1"/>
</dbReference>
<sequence length="388" mass="43715">MQPISADSHVVEGADVFVGLPERFGDDAPRIMHAGTDQDAIIIPSKGKAGIRRRIGIAGLRLRDGVQVQRRPGRKPEVDDLADPDVMAIMSRGYDGLRDGIRDGSSRHIDQDADGIAAEFLYPGFFGLFSFENTELLVACQKNYNDWLWDYTKNSNSRLFGLAAIPVQDPVAACDELDRVIDKGFRGGCIPCTAPASAAYHDPCYDRIWTLAEEANFPLSMHVGTNAYLPPEFRPNKATRDPIADYANTQSTIQRTLTDLICRGVATKHPKLKFVVAEFNGGWIGHWLDRIDQGLQREYRFRSDEYTGELPHDVWSRQFYATIEDDRPAVLTRELIGVDNLMWGSDYPHVDSTWPCSLDVLDEIFCDVPDYERARITRENVERLYGLN</sequence>
<gene>
    <name evidence="3" type="ORF">METZ01_LOCUS4730</name>
</gene>
<dbReference type="InterPro" id="IPR032466">
    <property type="entry name" value="Metal_Hydrolase"/>
</dbReference>
<accession>A0A381NBA6</accession>
<dbReference type="Pfam" id="PF04909">
    <property type="entry name" value="Amidohydro_2"/>
    <property type="match status" value="1"/>
</dbReference>
<dbReference type="GO" id="GO:0016787">
    <property type="term" value="F:hydrolase activity"/>
    <property type="evidence" value="ECO:0007669"/>
    <property type="project" value="InterPro"/>
</dbReference>
<dbReference type="Gene3D" id="3.20.20.140">
    <property type="entry name" value="Metal-dependent hydrolases"/>
    <property type="match status" value="1"/>
</dbReference>
<dbReference type="SUPFAM" id="SSF51556">
    <property type="entry name" value="Metallo-dependent hydrolases"/>
    <property type="match status" value="1"/>
</dbReference>
<evidence type="ECO:0000256" key="1">
    <source>
        <dbReference type="ARBA" id="ARBA00023239"/>
    </source>
</evidence>
<organism evidence="3">
    <name type="scientific">marine metagenome</name>
    <dbReference type="NCBI Taxonomy" id="408172"/>
    <lineage>
        <taxon>unclassified sequences</taxon>
        <taxon>metagenomes</taxon>
        <taxon>ecological metagenomes</taxon>
    </lineage>
</organism>
<dbReference type="PANTHER" id="PTHR21240:SF28">
    <property type="entry name" value="ISO-OROTATE DECARBOXYLASE (EUROFUNG)"/>
    <property type="match status" value="1"/>
</dbReference>
<protein>
    <recommendedName>
        <fullName evidence="2">Amidohydrolase-related domain-containing protein</fullName>
    </recommendedName>
</protein>
<keyword evidence="1" id="KW-0456">Lyase</keyword>
<dbReference type="GO" id="GO:0016831">
    <property type="term" value="F:carboxy-lyase activity"/>
    <property type="evidence" value="ECO:0007669"/>
    <property type="project" value="InterPro"/>
</dbReference>
<evidence type="ECO:0000259" key="2">
    <source>
        <dbReference type="Pfam" id="PF04909"/>
    </source>
</evidence>
<feature type="domain" description="Amidohydrolase-related" evidence="2">
    <location>
        <begin position="141"/>
        <end position="387"/>
    </location>
</feature>
<dbReference type="EMBL" id="UINC01000244">
    <property type="protein sequence ID" value="SUZ51876.1"/>
    <property type="molecule type" value="Genomic_DNA"/>
</dbReference>
<dbReference type="InterPro" id="IPR032465">
    <property type="entry name" value="ACMSD"/>
</dbReference>
<proteinExistence type="predicted"/>
<dbReference type="AlphaFoldDB" id="A0A381NBA6"/>
<reference evidence="3" key="1">
    <citation type="submission" date="2018-05" db="EMBL/GenBank/DDBJ databases">
        <authorList>
            <person name="Lanie J.A."/>
            <person name="Ng W.-L."/>
            <person name="Kazmierczak K.M."/>
            <person name="Andrzejewski T.M."/>
            <person name="Davidsen T.M."/>
            <person name="Wayne K.J."/>
            <person name="Tettelin H."/>
            <person name="Glass J.I."/>
            <person name="Rusch D."/>
            <person name="Podicherti R."/>
            <person name="Tsui H.-C.T."/>
            <person name="Winkler M.E."/>
        </authorList>
    </citation>
    <scope>NUCLEOTIDE SEQUENCE</scope>
</reference>
<evidence type="ECO:0000313" key="3">
    <source>
        <dbReference type="EMBL" id="SUZ51876.1"/>
    </source>
</evidence>
<dbReference type="InterPro" id="IPR006680">
    <property type="entry name" value="Amidohydro-rel"/>
</dbReference>
<dbReference type="GO" id="GO:0005737">
    <property type="term" value="C:cytoplasm"/>
    <property type="evidence" value="ECO:0007669"/>
    <property type="project" value="TreeGrafter"/>
</dbReference>
<dbReference type="GO" id="GO:0019748">
    <property type="term" value="P:secondary metabolic process"/>
    <property type="evidence" value="ECO:0007669"/>
    <property type="project" value="TreeGrafter"/>
</dbReference>